<sequence length="74" mass="8719">MWIVIPLLRHKPPLELRISARIQQVVLLSGEMHHRPREVRKTTGMIYVEMSEDDALDRLRLDAQSFDLCSRCFT</sequence>
<gene>
    <name evidence="1" type="ORF">MANAM107_11390</name>
</gene>
<organism evidence="1 2">
    <name type="scientific">Actinomyces capricornis</name>
    <dbReference type="NCBI Taxonomy" id="2755559"/>
    <lineage>
        <taxon>Bacteria</taxon>
        <taxon>Bacillati</taxon>
        <taxon>Actinomycetota</taxon>
        <taxon>Actinomycetes</taxon>
        <taxon>Actinomycetales</taxon>
        <taxon>Actinomycetaceae</taxon>
        <taxon>Actinomyces</taxon>
    </lineage>
</organism>
<dbReference type="Proteomes" id="UP000824496">
    <property type="component" value="Chromosome"/>
</dbReference>
<name>A0ABM7UAI6_9ACTO</name>
<accession>A0ABM7UAI6</accession>
<protein>
    <submittedName>
        <fullName evidence="1">Uncharacterized protein</fullName>
    </submittedName>
</protein>
<proteinExistence type="predicted"/>
<keyword evidence="2" id="KW-1185">Reference proteome</keyword>
<reference evidence="1 2" key="1">
    <citation type="submission" date="2021-08" db="EMBL/GenBank/DDBJ databases">
        <title>Whole genome sequence of novel Actinomyces species strain MAS-1.</title>
        <authorList>
            <person name="Saito M."/>
            <person name="Kuwahara N."/>
            <person name="Takizawa T."/>
            <person name="Gotouda H."/>
            <person name="Ochiai T."/>
        </authorList>
    </citation>
    <scope>NUCLEOTIDE SEQUENCE [LARGE SCALE GENOMIC DNA]</scope>
    <source>
        <strain evidence="1 2">MAS-1</strain>
    </source>
</reference>
<evidence type="ECO:0000313" key="2">
    <source>
        <dbReference type="Proteomes" id="UP000824496"/>
    </source>
</evidence>
<evidence type="ECO:0000313" key="1">
    <source>
        <dbReference type="EMBL" id="BDA64305.1"/>
    </source>
</evidence>
<dbReference type="EMBL" id="AP025017">
    <property type="protein sequence ID" value="BDA64305.1"/>
    <property type="molecule type" value="Genomic_DNA"/>
</dbReference>